<protein>
    <submittedName>
        <fullName evidence="2">Pimeloyl-ACP methyl ester carboxylesterase</fullName>
    </submittedName>
</protein>
<proteinExistence type="predicted"/>
<feature type="domain" description="AB hydrolase-1" evidence="1">
    <location>
        <begin position="22"/>
        <end position="256"/>
    </location>
</feature>
<dbReference type="Proteomes" id="UP001183643">
    <property type="component" value="Unassembled WGS sequence"/>
</dbReference>
<dbReference type="PRINTS" id="PR00111">
    <property type="entry name" value="ABHYDROLASE"/>
</dbReference>
<dbReference type="Gene3D" id="3.40.50.1820">
    <property type="entry name" value="alpha/beta hydrolase"/>
    <property type="match status" value="1"/>
</dbReference>
<sequence>MTVTHHTVNGLHYVTAGTSGSPILLVHGFPETWRAFRRVIPPLAETHRVIAVDLPGFGDSSLGSDPGSAAAAEELHRLITHLGVGPVHLAGQDISGGTVFRLAATHPEDVRTLTAIETGLAGFGAELLADVTHGGAWYIGALTTPGVPELLFAGREREFIAGHLFPTYGATVPDADLDEFVRAYARPHGLRGASALYRSLLSEGDELRALAPLTVPVLAIGSSGGPFTATTMEQVTAGPVTSVQLDGVGHYVALEAPDALAAELLRFLKTVD</sequence>
<dbReference type="Pfam" id="PF00561">
    <property type="entry name" value="Abhydrolase_1"/>
    <property type="match status" value="1"/>
</dbReference>
<evidence type="ECO:0000259" key="1">
    <source>
        <dbReference type="Pfam" id="PF00561"/>
    </source>
</evidence>
<dbReference type="GO" id="GO:0047372">
    <property type="term" value="F:monoacylglycerol lipase activity"/>
    <property type="evidence" value="ECO:0007669"/>
    <property type="project" value="TreeGrafter"/>
</dbReference>
<evidence type="ECO:0000313" key="3">
    <source>
        <dbReference type="Proteomes" id="UP001183643"/>
    </source>
</evidence>
<gene>
    <name evidence="2" type="ORF">J2S41_003539</name>
</gene>
<keyword evidence="3" id="KW-1185">Reference proteome</keyword>
<evidence type="ECO:0000313" key="2">
    <source>
        <dbReference type="EMBL" id="MDR7276761.1"/>
    </source>
</evidence>
<dbReference type="SUPFAM" id="SSF53474">
    <property type="entry name" value="alpha/beta-Hydrolases"/>
    <property type="match status" value="1"/>
</dbReference>
<dbReference type="InterPro" id="IPR050266">
    <property type="entry name" value="AB_hydrolase_sf"/>
</dbReference>
<dbReference type="GO" id="GO:0046464">
    <property type="term" value="P:acylglycerol catabolic process"/>
    <property type="evidence" value="ECO:0007669"/>
    <property type="project" value="TreeGrafter"/>
</dbReference>
<dbReference type="EMBL" id="JAVDYB010000001">
    <property type="protein sequence ID" value="MDR7276761.1"/>
    <property type="molecule type" value="Genomic_DNA"/>
</dbReference>
<dbReference type="AlphaFoldDB" id="A0AAE4C9P3"/>
<dbReference type="InterPro" id="IPR000639">
    <property type="entry name" value="Epox_hydrolase-like"/>
</dbReference>
<dbReference type="InterPro" id="IPR029058">
    <property type="entry name" value="AB_hydrolase_fold"/>
</dbReference>
<dbReference type="PRINTS" id="PR00412">
    <property type="entry name" value="EPOXHYDRLASE"/>
</dbReference>
<dbReference type="RefSeq" id="WP_310368976.1">
    <property type="nucleotide sequence ID" value="NZ_JAVDYB010000001.1"/>
</dbReference>
<accession>A0AAE4C9P3</accession>
<dbReference type="InterPro" id="IPR000073">
    <property type="entry name" value="AB_hydrolase_1"/>
</dbReference>
<comment type="caution">
    <text evidence="2">The sequence shown here is derived from an EMBL/GenBank/DDBJ whole genome shotgun (WGS) entry which is preliminary data.</text>
</comment>
<dbReference type="GO" id="GO:0016020">
    <property type="term" value="C:membrane"/>
    <property type="evidence" value="ECO:0007669"/>
    <property type="project" value="TreeGrafter"/>
</dbReference>
<organism evidence="2 3">
    <name type="scientific">Catenuloplanes atrovinosus</name>
    <dbReference type="NCBI Taxonomy" id="137266"/>
    <lineage>
        <taxon>Bacteria</taxon>
        <taxon>Bacillati</taxon>
        <taxon>Actinomycetota</taxon>
        <taxon>Actinomycetes</taxon>
        <taxon>Micromonosporales</taxon>
        <taxon>Micromonosporaceae</taxon>
        <taxon>Catenuloplanes</taxon>
    </lineage>
</organism>
<reference evidence="2" key="1">
    <citation type="submission" date="2023-07" db="EMBL/GenBank/DDBJ databases">
        <title>Sequencing the genomes of 1000 actinobacteria strains.</title>
        <authorList>
            <person name="Klenk H.-P."/>
        </authorList>
    </citation>
    <scope>NUCLEOTIDE SEQUENCE</scope>
    <source>
        <strain evidence="2">DSM 44707</strain>
    </source>
</reference>
<dbReference type="PANTHER" id="PTHR43798">
    <property type="entry name" value="MONOACYLGLYCEROL LIPASE"/>
    <property type="match status" value="1"/>
</dbReference>
<dbReference type="PANTHER" id="PTHR43798:SF33">
    <property type="entry name" value="HYDROLASE, PUTATIVE (AFU_ORTHOLOGUE AFUA_2G14860)-RELATED"/>
    <property type="match status" value="1"/>
</dbReference>
<name>A0AAE4C9P3_9ACTN</name>